<gene>
    <name evidence="1" type="ORF">Glove_262g48</name>
    <name evidence="2" type="ORF">Glove_262g50</name>
</gene>
<name>A0A397I7I0_9GLOM</name>
<accession>A0A397I7I0</accession>
<reference evidence="1 3" key="1">
    <citation type="submission" date="2018-08" db="EMBL/GenBank/DDBJ databases">
        <title>Genome and evolution of the arbuscular mycorrhizal fungus Diversispora epigaea (formerly Glomus versiforme) and its bacterial endosymbionts.</title>
        <authorList>
            <person name="Sun X."/>
            <person name="Fei Z."/>
            <person name="Harrison M."/>
        </authorList>
    </citation>
    <scope>NUCLEOTIDE SEQUENCE [LARGE SCALE GENOMIC DNA]</scope>
    <source>
        <strain evidence="1 3">IT104</strain>
    </source>
</reference>
<dbReference type="AlphaFoldDB" id="A0A397I7I0"/>
<dbReference type="Proteomes" id="UP000266861">
    <property type="component" value="Unassembled WGS sequence"/>
</dbReference>
<sequence>MERKLITEDAVGILRAFFLLGDFWHGERKLITDDAADGILGIFGMERADKVMISHHWFDGTVGHSQRAVGHVR</sequence>
<evidence type="ECO:0000313" key="2">
    <source>
        <dbReference type="EMBL" id="RHZ71111.1"/>
    </source>
</evidence>
<protein>
    <submittedName>
        <fullName evidence="1">Uncharacterized protein</fullName>
    </submittedName>
</protein>
<organism evidence="1 3">
    <name type="scientific">Diversispora epigaea</name>
    <dbReference type="NCBI Taxonomy" id="1348612"/>
    <lineage>
        <taxon>Eukaryota</taxon>
        <taxon>Fungi</taxon>
        <taxon>Fungi incertae sedis</taxon>
        <taxon>Mucoromycota</taxon>
        <taxon>Glomeromycotina</taxon>
        <taxon>Glomeromycetes</taxon>
        <taxon>Diversisporales</taxon>
        <taxon>Diversisporaceae</taxon>
        <taxon>Diversispora</taxon>
    </lineage>
</organism>
<proteinExistence type="predicted"/>
<dbReference type="EMBL" id="PQFF01000240">
    <property type="protein sequence ID" value="RHZ71092.1"/>
    <property type="molecule type" value="Genomic_DNA"/>
</dbReference>
<evidence type="ECO:0000313" key="1">
    <source>
        <dbReference type="EMBL" id="RHZ71092.1"/>
    </source>
</evidence>
<evidence type="ECO:0000313" key="3">
    <source>
        <dbReference type="Proteomes" id="UP000266861"/>
    </source>
</evidence>
<comment type="caution">
    <text evidence="1">The sequence shown here is derived from an EMBL/GenBank/DDBJ whole genome shotgun (WGS) entry which is preliminary data.</text>
</comment>
<dbReference type="EMBL" id="PQFF01000240">
    <property type="protein sequence ID" value="RHZ71111.1"/>
    <property type="molecule type" value="Genomic_DNA"/>
</dbReference>
<keyword evidence="3" id="KW-1185">Reference proteome</keyword>